<proteinExistence type="predicted"/>
<gene>
    <name evidence="1" type="ORF">RPERSI_LOCUS26840</name>
</gene>
<sequence>TTNAECNVEPMLNVKVNVEYESQFQMQKPMSNAKANIKCESQCQM</sequence>
<accession>A0ACA9S674</accession>
<keyword evidence="2" id="KW-1185">Reference proteome</keyword>
<name>A0ACA9S674_9GLOM</name>
<organism evidence="1 2">
    <name type="scientific">Racocetra persica</name>
    <dbReference type="NCBI Taxonomy" id="160502"/>
    <lineage>
        <taxon>Eukaryota</taxon>
        <taxon>Fungi</taxon>
        <taxon>Fungi incertae sedis</taxon>
        <taxon>Mucoromycota</taxon>
        <taxon>Glomeromycotina</taxon>
        <taxon>Glomeromycetes</taxon>
        <taxon>Diversisporales</taxon>
        <taxon>Gigasporaceae</taxon>
        <taxon>Racocetra</taxon>
    </lineage>
</organism>
<evidence type="ECO:0000313" key="1">
    <source>
        <dbReference type="EMBL" id="CAG8826897.1"/>
    </source>
</evidence>
<dbReference type="Proteomes" id="UP000789920">
    <property type="component" value="Unassembled WGS sequence"/>
</dbReference>
<comment type="caution">
    <text evidence="1">The sequence shown here is derived from an EMBL/GenBank/DDBJ whole genome shotgun (WGS) entry which is preliminary data.</text>
</comment>
<protein>
    <submittedName>
        <fullName evidence="1">31291_t:CDS:1</fullName>
    </submittedName>
</protein>
<feature type="non-terminal residue" evidence="1">
    <location>
        <position position="1"/>
    </location>
</feature>
<reference evidence="1" key="1">
    <citation type="submission" date="2021-06" db="EMBL/GenBank/DDBJ databases">
        <authorList>
            <person name="Kallberg Y."/>
            <person name="Tangrot J."/>
            <person name="Rosling A."/>
        </authorList>
    </citation>
    <scope>NUCLEOTIDE SEQUENCE</scope>
    <source>
        <strain evidence="1">MA461A</strain>
    </source>
</reference>
<evidence type="ECO:0000313" key="2">
    <source>
        <dbReference type="Proteomes" id="UP000789920"/>
    </source>
</evidence>
<dbReference type="EMBL" id="CAJVQC010092943">
    <property type="protein sequence ID" value="CAG8826897.1"/>
    <property type="molecule type" value="Genomic_DNA"/>
</dbReference>